<evidence type="ECO:0000313" key="2">
    <source>
        <dbReference type="EMBL" id="KKM16585.1"/>
    </source>
</evidence>
<organism evidence="2">
    <name type="scientific">marine sediment metagenome</name>
    <dbReference type="NCBI Taxonomy" id="412755"/>
    <lineage>
        <taxon>unclassified sequences</taxon>
        <taxon>metagenomes</taxon>
        <taxon>ecological metagenomes</taxon>
    </lineage>
</organism>
<dbReference type="AlphaFoldDB" id="A0A0F9KMR6"/>
<dbReference type="EMBL" id="LAZR01014641">
    <property type="protein sequence ID" value="KKM16585.1"/>
    <property type="molecule type" value="Genomic_DNA"/>
</dbReference>
<comment type="caution">
    <text evidence="2">The sequence shown here is derived from an EMBL/GenBank/DDBJ whole genome shotgun (WGS) entry which is preliminary data.</text>
</comment>
<accession>A0A0F9KMR6</accession>
<feature type="non-terminal residue" evidence="2">
    <location>
        <position position="1"/>
    </location>
</feature>
<keyword evidence="1" id="KW-0812">Transmembrane</keyword>
<sequence>GAYVYHYLDETDPDQIHNFPSVHFKTNLSMPMDMSDYNITDVSLEVKFNASVNINVDSFFDWDPISNTPEIDSDKFIIGDSANFYVELSDLSNSYPFRVGDFETRDVALGEGDLVDPDILNITESELNYVNKQDLIAALNSVLETDNQNFTLNLGLDIYCEDNRGNPGDQDKWNYLIFKSANLTVTYVKKIDPFTKISWNQIGNKINGTNIQITNASFNFKYKINTTWSSSAPLSEIKFYINNKTHAQGIFKLSEVPTSFQYADPDGSFDVTNLISTDVNISTSIELYLKDNFELNETLMISIANVTLNISYIETFPDYVTDFRLSLNNIDKTSDPSIQIPVNNPLNISFKYLNQSLNHIINATVQLEGKVIGPLVQNITLKQYDILINTSQLGIGTSILTVIAEKTNYETKEVQILVEVTERMTELRLYLNNVLKTDKSNISAKFNELITVKINYEDIEETPVHISGATVNLLGIGQLSEMNSYYSLTLNTGNLNKGVNIFTIFAELENYTSQSIQFFIEVFDRETELLLYVNSVQKYEGDTIQVQINEFINITVAYRDNSTKDYITGATVDLLGIDSLTEINNTYNITLSTNNLSLGINVLTIYSQKTNFESQTIQFFINVVERATNLNLFLNGEDKTSDTVFDLPISSDLNITIKYFDIQTGSHINDAIIELIGEGLLRNFTENSALKQYSIALNTSELNMGIKLFTIIAQATSYQVFTLDIRITITSISTNISTITGETRLDAKSGQNYGLKIWLNNTDFGGIIKGAIISFEWEYGLGELTDVDNDGIYEVTLKNVKVGSHIITITAYAGELYEFETFEIVLNVIPESRADLTWLVISLTGGIIGLATFFISYQKYFKYPPMVRKVRKLRKKIKKGKKLKPILVSKREDIIRNNIQNKIQIFSLDTLKPKETDTILKSSVIKNEEMNVKKDGGPPTN</sequence>
<reference evidence="2" key="1">
    <citation type="journal article" date="2015" name="Nature">
        <title>Complex archaea that bridge the gap between prokaryotes and eukaryotes.</title>
        <authorList>
            <person name="Spang A."/>
            <person name="Saw J.H."/>
            <person name="Jorgensen S.L."/>
            <person name="Zaremba-Niedzwiedzka K."/>
            <person name="Martijn J."/>
            <person name="Lind A.E."/>
            <person name="van Eijk R."/>
            <person name="Schleper C."/>
            <person name="Guy L."/>
            <person name="Ettema T.J."/>
        </authorList>
    </citation>
    <scope>NUCLEOTIDE SEQUENCE</scope>
</reference>
<feature type="transmembrane region" description="Helical" evidence="1">
    <location>
        <begin position="836"/>
        <end position="857"/>
    </location>
</feature>
<name>A0A0F9KMR6_9ZZZZ</name>
<gene>
    <name evidence="2" type="ORF">LCGC14_1684360</name>
</gene>
<keyword evidence="1" id="KW-0472">Membrane</keyword>
<protein>
    <submittedName>
        <fullName evidence="2">Uncharacterized protein</fullName>
    </submittedName>
</protein>
<evidence type="ECO:0000256" key="1">
    <source>
        <dbReference type="SAM" id="Phobius"/>
    </source>
</evidence>
<proteinExistence type="predicted"/>
<keyword evidence="1" id="KW-1133">Transmembrane helix</keyword>